<comment type="similarity">
    <text evidence="2">Belongs to the LAPTM4/LAPTM5 transporter family.</text>
</comment>
<feature type="transmembrane region" description="Helical" evidence="8">
    <location>
        <begin position="90"/>
        <end position="115"/>
    </location>
</feature>
<keyword evidence="6 8" id="KW-0472">Membrane</keyword>
<feature type="transmembrane region" description="Helical" evidence="8">
    <location>
        <begin position="269"/>
        <end position="293"/>
    </location>
</feature>
<evidence type="ECO:0000256" key="1">
    <source>
        <dbReference type="ARBA" id="ARBA00004127"/>
    </source>
</evidence>
<evidence type="ECO:0000256" key="3">
    <source>
        <dbReference type="ARBA" id="ARBA00022448"/>
    </source>
</evidence>
<sequence length="510" mass="55903">MRRPRAEPLSSTSSPSSSTAAQPIQIQSTTTTTTPTPPPRVQPQPQSPRAPPPTRYHINHFDTGGMPVSLWGMDRRDVWRTCFCFHVRTVTIFIGVWYLMMYILALSFHAALLMYEPGQDGFSGGMTVRPDTMLPTPVSKIGQEPGPGEFVPPKADSLTVDHSDHHRARVDGMRNGPLTLVLDTSRKATSQVILLTVCNMLITLLMVYGAVRGKPSYLMPFFVLRVFDFCIFCLTMVGYFSYLPNVTEGIMNTQGMPFRDEFLRMDPQLLSFITLIFIVAFIAVKAYIIGVIWNCYKYLMLRNTVIRGVIAYRHDDPTSIMGLQQNLLPDLPDYETAVNDPRYAKKPPPENGAHAPPPHHTMLVSGAPVSGQIGLGFNGVGLNSSGTNPSSMVMPPPPPYSVAVASEPLHLVMPAPAQNIIVDTSANATNIATVTVPINSTSTTTTTEQIQTSGVDVDVAPGAPTETEEIQIQTCPIFVPVLPQHVALEVQQQEPIPDVAPVHVPIHHHQ</sequence>
<evidence type="ECO:0000256" key="6">
    <source>
        <dbReference type="ARBA" id="ARBA00023136"/>
    </source>
</evidence>
<reference evidence="9 10" key="1">
    <citation type="submission" date="2024-08" db="EMBL/GenBank/DDBJ databases">
        <authorList>
            <person name="Cucini C."/>
            <person name="Frati F."/>
        </authorList>
    </citation>
    <scope>NUCLEOTIDE SEQUENCE [LARGE SCALE GENOMIC DNA]</scope>
</reference>
<evidence type="ECO:0000256" key="4">
    <source>
        <dbReference type="ARBA" id="ARBA00022692"/>
    </source>
</evidence>
<comment type="caution">
    <text evidence="9">The sequence shown here is derived from an EMBL/GenBank/DDBJ whole genome shotgun (WGS) entry which is preliminary data.</text>
</comment>
<dbReference type="InterPro" id="IPR051115">
    <property type="entry name" value="LAPTM_transporter"/>
</dbReference>
<evidence type="ECO:0000256" key="8">
    <source>
        <dbReference type="SAM" id="Phobius"/>
    </source>
</evidence>
<comment type="subcellular location">
    <subcellularLocation>
        <location evidence="1">Endomembrane system</location>
        <topology evidence="1">Multi-pass membrane protein</topology>
    </subcellularLocation>
</comment>
<dbReference type="Proteomes" id="UP001642540">
    <property type="component" value="Unassembled WGS sequence"/>
</dbReference>
<dbReference type="EMBL" id="CAXLJM020000096">
    <property type="protein sequence ID" value="CAL8133059.1"/>
    <property type="molecule type" value="Genomic_DNA"/>
</dbReference>
<feature type="transmembrane region" description="Helical" evidence="8">
    <location>
        <begin position="192"/>
        <end position="211"/>
    </location>
</feature>
<evidence type="ECO:0000313" key="10">
    <source>
        <dbReference type="Proteomes" id="UP001642540"/>
    </source>
</evidence>
<feature type="compositionally biased region" description="Pro residues" evidence="7">
    <location>
        <begin position="35"/>
        <end position="54"/>
    </location>
</feature>
<feature type="compositionally biased region" description="Low complexity" evidence="7">
    <location>
        <begin position="10"/>
        <end position="34"/>
    </location>
</feature>
<evidence type="ECO:0008006" key="11">
    <source>
        <dbReference type="Google" id="ProtNLM"/>
    </source>
</evidence>
<evidence type="ECO:0000313" key="9">
    <source>
        <dbReference type="EMBL" id="CAL8133059.1"/>
    </source>
</evidence>
<protein>
    <recommendedName>
        <fullName evidence="11">Lysosomal-associated transmembrane protein 4A</fullName>
    </recommendedName>
</protein>
<keyword evidence="4 8" id="KW-0812">Transmembrane</keyword>
<gene>
    <name evidence="9" type="ORF">ODALV1_LOCUS24888</name>
</gene>
<keyword evidence="3" id="KW-0813">Transport</keyword>
<evidence type="ECO:0000256" key="7">
    <source>
        <dbReference type="SAM" id="MobiDB-lite"/>
    </source>
</evidence>
<feature type="transmembrane region" description="Helical" evidence="8">
    <location>
        <begin position="223"/>
        <end position="242"/>
    </location>
</feature>
<dbReference type="PANTHER" id="PTHR12479:SF10">
    <property type="entry name" value="LYSOSOMAL-ASSOCIATED TRANSMEMBRANE PROTEIN"/>
    <property type="match status" value="1"/>
</dbReference>
<keyword evidence="5 8" id="KW-1133">Transmembrane helix</keyword>
<feature type="region of interest" description="Disordered" evidence="7">
    <location>
        <begin position="1"/>
        <end position="57"/>
    </location>
</feature>
<accession>A0ABP1RQL4</accession>
<proteinExistence type="inferred from homology"/>
<evidence type="ECO:0000256" key="2">
    <source>
        <dbReference type="ARBA" id="ARBA00010076"/>
    </source>
</evidence>
<keyword evidence="10" id="KW-1185">Reference proteome</keyword>
<dbReference type="PANTHER" id="PTHR12479">
    <property type="entry name" value="LYSOSOMAL-ASSOCIATED TRANSMEMBRANE PROTEIN"/>
    <property type="match status" value="1"/>
</dbReference>
<dbReference type="InterPro" id="IPR004687">
    <property type="entry name" value="LAPTM4/5"/>
</dbReference>
<name>A0ABP1RQL4_9HEXA</name>
<dbReference type="Pfam" id="PF03821">
    <property type="entry name" value="Mtp"/>
    <property type="match status" value="1"/>
</dbReference>
<organism evidence="9 10">
    <name type="scientific">Orchesella dallaii</name>
    <dbReference type="NCBI Taxonomy" id="48710"/>
    <lineage>
        <taxon>Eukaryota</taxon>
        <taxon>Metazoa</taxon>
        <taxon>Ecdysozoa</taxon>
        <taxon>Arthropoda</taxon>
        <taxon>Hexapoda</taxon>
        <taxon>Collembola</taxon>
        <taxon>Entomobryomorpha</taxon>
        <taxon>Entomobryoidea</taxon>
        <taxon>Orchesellidae</taxon>
        <taxon>Orchesellinae</taxon>
        <taxon>Orchesella</taxon>
    </lineage>
</organism>
<evidence type="ECO:0000256" key="5">
    <source>
        <dbReference type="ARBA" id="ARBA00022989"/>
    </source>
</evidence>